<dbReference type="Gene3D" id="3.40.50.1820">
    <property type="entry name" value="alpha/beta hydrolase"/>
    <property type="match status" value="1"/>
</dbReference>
<dbReference type="EMBL" id="JMSZ01000021">
    <property type="protein sequence ID" value="KDE39877.1"/>
    <property type="molecule type" value="Genomic_DNA"/>
</dbReference>
<dbReference type="STRING" id="267850.ADINL_1514"/>
<organism evidence="2 3">
    <name type="scientific">Nitrincola lacisaponensis</name>
    <dbReference type="NCBI Taxonomy" id="267850"/>
    <lineage>
        <taxon>Bacteria</taxon>
        <taxon>Pseudomonadati</taxon>
        <taxon>Pseudomonadota</taxon>
        <taxon>Gammaproteobacteria</taxon>
        <taxon>Oceanospirillales</taxon>
        <taxon>Oceanospirillaceae</taxon>
        <taxon>Nitrincola</taxon>
    </lineage>
</organism>
<evidence type="ECO:0000259" key="1">
    <source>
        <dbReference type="Pfam" id="PF00561"/>
    </source>
</evidence>
<evidence type="ECO:0000313" key="3">
    <source>
        <dbReference type="Proteomes" id="UP000027318"/>
    </source>
</evidence>
<dbReference type="Pfam" id="PF00561">
    <property type="entry name" value="Abhydrolase_1"/>
    <property type="match status" value="1"/>
</dbReference>
<name>A0A063Y5U0_9GAMM</name>
<accession>A0A063Y5U0</accession>
<dbReference type="PATRIC" id="fig|267850.7.peg.1492"/>
<proteinExistence type="predicted"/>
<protein>
    <submittedName>
        <fullName evidence="2">Hydrolase-related protein</fullName>
    </submittedName>
</protein>
<dbReference type="InterPro" id="IPR029058">
    <property type="entry name" value="AB_hydrolase_fold"/>
</dbReference>
<sequence>MDHSDGNATQVKEHFVEVPGGQVYVCSWTPAVIESKVPIILLHDSLGSVAQWRSFPLHLSERMKRRVYAYDRLGFGRSSARQCLPSYDFIVEEAEVVFPALCQALNLRQYCLVGHSVGGAMALTIASFHHSECQAVVTLAAPVEIHERLLDGVQAAKQYFAHTESFNKLRKWHGDKTRWVLDAWTETWLADDFRSWSIDPYLPGIVCPVLALQGDADEYGSAELPARIASGIKGAGQHATLADCGHIPHAEQTDAVLTLIESFLT</sequence>
<keyword evidence="2" id="KW-0378">Hydrolase</keyword>
<dbReference type="SUPFAM" id="SSF53474">
    <property type="entry name" value="alpha/beta-Hydrolases"/>
    <property type="match status" value="1"/>
</dbReference>
<keyword evidence="3" id="KW-1185">Reference proteome</keyword>
<dbReference type="AlphaFoldDB" id="A0A063Y5U0"/>
<gene>
    <name evidence="2" type="ORF">ADINL_1514</name>
</gene>
<dbReference type="Proteomes" id="UP000027318">
    <property type="component" value="Unassembled WGS sequence"/>
</dbReference>
<dbReference type="PRINTS" id="PR00111">
    <property type="entry name" value="ABHYDROLASE"/>
</dbReference>
<dbReference type="GO" id="GO:0016787">
    <property type="term" value="F:hydrolase activity"/>
    <property type="evidence" value="ECO:0007669"/>
    <property type="project" value="UniProtKB-KW"/>
</dbReference>
<dbReference type="InterPro" id="IPR000073">
    <property type="entry name" value="AB_hydrolase_1"/>
</dbReference>
<comment type="caution">
    <text evidence="2">The sequence shown here is derived from an EMBL/GenBank/DDBJ whole genome shotgun (WGS) entry which is preliminary data.</text>
</comment>
<dbReference type="PANTHER" id="PTHR43689">
    <property type="entry name" value="HYDROLASE"/>
    <property type="match status" value="1"/>
</dbReference>
<evidence type="ECO:0000313" key="2">
    <source>
        <dbReference type="EMBL" id="KDE39877.1"/>
    </source>
</evidence>
<feature type="domain" description="AB hydrolase-1" evidence="1">
    <location>
        <begin position="38"/>
        <end position="171"/>
    </location>
</feature>
<dbReference type="PANTHER" id="PTHR43689:SF8">
    <property type="entry name" value="ALPHA_BETA-HYDROLASES SUPERFAMILY PROTEIN"/>
    <property type="match status" value="1"/>
</dbReference>
<reference evidence="2 3" key="1">
    <citation type="journal article" date="2005" name="Int. J. Syst. Evol. Microbiol.">
        <title>Nitrincola lacisaponensis gen. nov., sp. nov., a novel alkaliphilic bacterium isolated from an alkaline, saline lake.</title>
        <authorList>
            <person name="Dimitriu P.A."/>
            <person name="Shukla S.K."/>
            <person name="Conradt J."/>
            <person name="Marquez M.C."/>
            <person name="Ventosa A."/>
            <person name="Maglia A."/>
            <person name="Peyton B.M."/>
            <person name="Pinkart H.C."/>
            <person name="Mormile M.R."/>
        </authorList>
    </citation>
    <scope>NUCLEOTIDE SEQUENCE [LARGE SCALE GENOMIC DNA]</scope>
    <source>
        <strain evidence="2 3">4CA</strain>
    </source>
</reference>